<name>A0A7H9AXK8_ZYGMR</name>
<dbReference type="FunFam" id="3.30.230.10:FF:000101">
    <property type="entry name" value="Phosphomevalonate kinase"/>
    <property type="match status" value="1"/>
</dbReference>
<evidence type="ECO:0000313" key="15">
    <source>
        <dbReference type="EMBL" id="QLG71150.1"/>
    </source>
</evidence>
<dbReference type="GO" id="GO:0019287">
    <property type="term" value="P:isopentenyl diphosphate biosynthetic process, mevalonate pathway"/>
    <property type="evidence" value="ECO:0007669"/>
    <property type="project" value="UniProtKB-UniRule"/>
</dbReference>
<accession>A0A7H9AXK8</accession>
<keyword evidence="9 13" id="KW-0752">Steroid biosynthesis</keyword>
<dbReference type="InterPro" id="IPR035102">
    <property type="entry name" value="Phosphomevalonate_kinase"/>
</dbReference>
<dbReference type="InterPro" id="IPR016005">
    <property type="entry name" value="Erg8"/>
</dbReference>
<evidence type="ECO:0000256" key="12">
    <source>
        <dbReference type="ARBA" id="ARBA00029326"/>
    </source>
</evidence>
<evidence type="ECO:0000256" key="11">
    <source>
        <dbReference type="ARBA" id="ARBA00023221"/>
    </source>
</evidence>
<comment type="pathway">
    <text evidence="1 13">Isoprenoid biosynthesis; isopentenyl diphosphate biosynthesis via mevalonate pathway; isopentenyl diphosphate from (R)-mevalonate: step 2/3.</text>
</comment>
<evidence type="ECO:0000256" key="3">
    <source>
        <dbReference type="ARBA" id="ARBA00012958"/>
    </source>
</evidence>
<feature type="domain" description="GHMP kinase N-terminal" evidence="14">
    <location>
        <begin position="137"/>
        <end position="211"/>
    </location>
</feature>
<dbReference type="InterPro" id="IPR020568">
    <property type="entry name" value="Ribosomal_Su5_D2-typ_SF"/>
</dbReference>
<keyword evidence="5 13" id="KW-0808">Transferase</keyword>
<dbReference type="Gene3D" id="3.30.230.10">
    <property type="match status" value="1"/>
</dbReference>
<dbReference type="Pfam" id="PF00288">
    <property type="entry name" value="GHMP_kinases_N"/>
    <property type="match status" value="1"/>
</dbReference>
<comment type="catalytic activity">
    <reaction evidence="12">
        <text>(R)-5-phosphomevalonate + ATP = (R)-5-diphosphomevalonate + ADP</text>
        <dbReference type="Rhea" id="RHEA:16341"/>
        <dbReference type="ChEBI" id="CHEBI:30616"/>
        <dbReference type="ChEBI" id="CHEBI:57557"/>
        <dbReference type="ChEBI" id="CHEBI:58146"/>
        <dbReference type="ChEBI" id="CHEBI:456216"/>
        <dbReference type="EC" id="2.7.4.2"/>
    </reaction>
    <physiologicalReaction direction="left-to-right" evidence="12">
        <dbReference type="Rhea" id="RHEA:16342"/>
    </physiologicalReaction>
</comment>
<keyword evidence="6" id="KW-0547">Nucleotide-binding</keyword>
<evidence type="ECO:0000256" key="4">
    <source>
        <dbReference type="ARBA" id="ARBA00022516"/>
    </source>
</evidence>
<keyword evidence="11 13" id="KW-0753">Steroid metabolism</keyword>
<evidence type="ECO:0000256" key="7">
    <source>
        <dbReference type="ARBA" id="ARBA00022777"/>
    </source>
</evidence>
<keyword evidence="16" id="KW-1185">Reference proteome</keyword>
<dbReference type="EMBL" id="CP058605">
    <property type="protein sequence ID" value="QLG71150.1"/>
    <property type="molecule type" value="Genomic_DNA"/>
</dbReference>
<organism evidence="15 16">
    <name type="scientific">Zygotorulaspora mrakii</name>
    <name type="common">Zygosaccharomyces mrakii</name>
    <dbReference type="NCBI Taxonomy" id="42260"/>
    <lineage>
        <taxon>Eukaryota</taxon>
        <taxon>Fungi</taxon>
        <taxon>Dikarya</taxon>
        <taxon>Ascomycota</taxon>
        <taxon>Saccharomycotina</taxon>
        <taxon>Saccharomycetes</taxon>
        <taxon>Saccharomycetales</taxon>
        <taxon>Saccharomycetaceae</taxon>
        <taxon>Zygotorulaspora</taxon>
    </lineage>
</organism>
<dbReference type="PIRSF" id="PIRSF017288">
    <property type="entry name" value="PMK_GHMP_euk"/>
    <property type="match status" value="1"/>
</dbReference>
<dbReference type="OrthoDB" id="10262935at2759"/>
<dbReference type="GO" id="GO:0004631">
    <property type="term" value="F:phosphomevalonate kinase activity"/>
    <property type="evidence" value="ECO:0007669"/>
    <property type="project" value="UniProtKB-UniRule"/>
</dbReference>
<dbReference type="NCBIfam" id="TIGR01219">
    <property type="entry name" value="Pmev_kin_ERG8"/>
    <property type="match status" value="1"/>
</dbReference>
<evidence type="ECO:0000256" key="6">
    <source>
        <dbReference type="ARBA" id="ARBA00022741"/>
    </source>
</evidence>
<dbReference type="GO" id="GO:0005524">
    <property type="term" value="F:ATP binding"/>
    <property type="evidence" value="ECO:0007669"/>
    <property type="project" value="UniProtKB-UniRule"/>
</dbReference>
<sequence length="452" mass="50235">MVERRAFSAPGKALLVGGYLVLEPEYKSYVVALSARMHAVVSTSEAIQKGNPSIQVRSSQFNNDCWTYQLQQTNGYSLSERDNKKNPFIEKVLLNVLNYFDPCISNLKDVNIEIFSDSEYHSQSESSLKRNSLKKFAFHTKSITEVPKTGLGSSAGLVTVLTTALASVLRKELNPYSKADLETIHKLAQVAHCQAQGKVGSGFDVASATFGSIIYRRFMPELISNLPDMSVSKIQIYKEKLKHLVDETDWNFTADRIRLPDNLRLMMGDVNNGSETTKLVGKVKAWYREAYPSSSEIYENINSKNSAFIDCLNEINNLSKNKQIYDGMLTAINSGNDEAINSYTALKQIRQSVNGIRENFRLITKESGADVEPLVQTTLLDACMKLNGVLTGVIPGAGGFDAIALLTTDTTDLRSQTDGKHDFKDVSWLDLQQADIGVLEEIPSHYDNLRSD</sequence>
<dbReference type="PANTHER" id="PTHR31814:SF2">
    <property type="entry name" value="PHOSPHOMEVALONATE KINASE"/>
    <property type="match status" value="1"/>
</dbReference>
<dbReference type="AlphaFoldDB" id="A0A7H9AXK8"/>
<gene>
    <name evidence="15" type="ORF">HG535_0B01880</name>
</gene>
<evidence type="ECO:0000259" key="14">
    <source>
        <dbReference type="Pfam" id="PF00288"/>
    </source>
</evidence>
<dbReference type="InterPro" id="IPR014721">
    <property type="entry name" value="Ribsml_uS5_D2-typ_fold_subgr"/>
</dbReference>
<keyword evidence="8" id="KW-0067">ATP-binding</keyword>
<evidence type="ECO:0000256" key="8">
    <source>
        <dbReference type="ARBA" id="ARBA00022840"/>
    </source>
</evidence>
<dbReference type="SUPFAM" id="SSF54211">
    <property type="entry name" value="Ribosomal protein S5 domain 2-like"/>
    <property type="match status" value="1"/>
</dbReference>
<evidence type="ECO:0000256" key="13">
    <source>
        <dbReference type="PIRNR" id="PIRNR017288"/>
    </source>
</evidence>
<evidence type="ECO:0000256" key="1">
    <source>
        <dbReference type="ARBA" id="ARBA00005017"/>
    </source>
</evidence>
<proteinExistence type="inferred from homology"/>
<dbReference type="Proteomes" id="UP000509704">
    <property type="component" value="Chromosome 2"/>
</dbReference>
<evidence type="ECO:0000313" key="16">
    <source>
        <dbReference type="Proteomes" id="UP000509704"/>
    </source>
</evidence>
<protein>
    <recommendedName>
        <fullName evidence="3 13">Phosphomevalonate kinase</fullName>
        <ecNumber evidence="3 13">2.7.4.2</ecNumber>
    </recommendedName>
</protein>
<dbReference type="PROSITE" id="PS00627">
    <property type="entry name" value="GHMP_KINASES_ATP"/>
    <property type="match status" value="1"/>
</dbReference>
<keyword evidence="10 13" id="KW-0443">Lipid metabolism</keyword>
<dbReference type="PANTHER" id="PTHR31814">
    <property type="match status" value="1"/>
</dbReference>
<dbReference type="InterPro" id="IPR006203">
    <property type="entry name" value="GHMP_knse_ATP-bd_CS"/>
</dbReference>
<evidence type="ECO:0000256" key="5">
    <source>
        <dbReference type="ARBA" id="ARBA00022679"/>
    </source>
</evidence>
<evidence type="ECO:0000256" key="9">
    <source>
        <dbReference type="ARBA" id="ARBA00022955"/>
    </source>
</evidence>
<dbReference type="GO" id="GO:0005777">
    <property type="term" value="C:peroxisome"/>
    <property type="evidence" value="ECO:0007669"/>
    <property type="project" value="TreeGrafter"/>
</dbReference>
<dbReference type="InterPro" id="IPR006204">
    <property type="entry name" value="GHMP_kinase_N_dom"/>
</dbReference>
<dbReference type="GO" id="GO:0006696">
    <property type="term" value="P:ergosterol biosynthetic process"/>
    <property type="evidence" value="ECO:0007669"/>
    <property type="project" value="TreeGrafter"/>
</dbReference>
<dbReference type="RefSeq" id="XP_037142878.1">
    <property type="nucleotide sequence ID" value="XM_037286983.1"/>
</dbReference>
<keyword evidence="4 13" id="KW-0444">Lipid biosynthesis</keyword>
<keyword evidence="7 13" id="KW-0418">Kinase</keyword>
<dbReference type="GO" id="GO:0010142">
    <property type="term" value="P:farnesyl diphosphate biosynthetic process, mevalonate pathway"/>
    <property type="evidence" value="ECO:0007669"/>
    <property type="project" value="TreeGrafter"/>
</dbReference>
<dbReference type="EC" id="2.7.4.2" evidence="3 13"/>
<evidence type="ECO:0000256" key="10">
    <source>
        <dbReference type="ARBA" id="ARBA00023098"/>
    </source>
</evidence>
<reference evidence="15 16" key="1">
    <citation type="submission" date="2020-07" db="EMBL/GenBank/DDBJ databases">
        <title>The yeast mating-type switching endonuclease HO is a domesticated member of an unorthodox homing genetic element family.</title>
        <authorList>
            <person name="Coughlan A.Y."/>
            <person name="Lombardi L."/>
            <person name="Braun-Galleani S."/>
            <person name="Martos A.R."/>
            <person name="Galeote V."/>
            <person name="Bigey F."/>
            <person name="Dequin S."/>
            <person name="Byrne K.P."/>
            <person name="Wolfe K.H."/>
        </authorList>
    </citation>
    <scope>NUCLEOTIDE SEQUENCE [LARGE SCALE GENOMIC DNA]</scope>
    <source>
        <strain evidence="15 16">NRRL Y-6702</strain>
    </source>
</reference>
<dbReference type="GeneID" id="59234811"/>
<evidence type="ECO:0000256" key="2">
    <source>
        <dbReference type="ARBA" id="ARBA00006495"/>
    </source>
</evidence>
<dbReference type="UniPathway" id="UPA00057">
    <property type="reaction ID" value="UER00099"/>
</dbReference>
<dbReference type="KEGG" id="zmk:HG535_0B01880"/>
<comment type="similarity">
    <text evidence="2 13">Belongs to the GHMP kinase family. Mevalonate kinase subfamily.</text>
</comment>